<dbReference type="AlphaFoldDB" id="A0A836CTU6"/>
<protein>
    <submittedName>
        <fullName evidence="2">Uncharacterized protein</fullName>
    </submittedName>
</protein>
<proteinExistence type="predicted"/>
<gene>
    <name evidence="2" type="ORF">JEQ12_007403</name>
</gene>
<evidence type="ECO:0000256" key="1">
    <source>
        <dbReference type="SAM" id="MobiDB-lite"/>
    </source>
</evidence>
<reference evidence="2 3" key="1">
    <citation type="submission" date="2020-12" db="EMBL/GenBank/DDBJ databases">
        <title>De novo assembly of Tibetan sheep genome.</title>
        <authorList>
            <person name="Li X."/>
        </authorList>
    </citation>
    <scope>NUCLEOTIDE SEQUENCE [LARGE SCALE GENOMIC DNA]</scope>
    <source>
        <tissue evidence="2">Heart</tissue>
    </source>
</reference>
<comment type="caution">
    <text evidence="2">The sequence shown here is derived from an EMBL/GenBank/DDBJ whole genome shotgun (WGS) entry which is preliminary data.</text>
</comment>
<feature type="region of interest" description="Disordered" evidence="1">
    <location>
        <begin position="108"/>
        <end position="127"/>
    </location>
</feature>
<dbReference type="Proteomes" id="UP000664991">
    <property type="component" value="Chromosome 17"/>
</dbReference>
<dbReference type="EMBL" id="JAEMGP010000017">
    <property type="protein sequence ID" value="KAG5198807.1"/>
    <property type="molecule type" value="Genomic_DNA"/>
</dbReference>
<evidence type="ECO:0000313" key="3">
    <source>
        <dbReference type="Proteomes" id="UP000664991"/>
    </source>
</evidence>
<accession>A0A836CTU6</accession>
<sequence length="127" mass="13828">MPRTAAREVAFRNQKLSLMGPGCLSGANTLVFWQRSEAAKGGKPASRKHPEPRVCTLTGGAEGLQTDAADFHFLQIQTDVQTTALASVLPTDYSNFGRGNLRRGGFVPMGHRSHRHLEKPNSENSLL</sequence>
<name>A0A836CTU6_SHEEP</name>
<evidence type="ECO:0000313" key="2">
    <source>
        <dbReference type="EMBL" id="KAG5198807.1"/>
    </source>
</evidence>
<organism evidence="2 3">
    <name type="scientific">Ovis aries</name>
    <name type="common">Sheep</name>
    <dbReference type="NCBI Taxonomy" id="9940"/>
    <lineage>
        <taxon>Eukaryota</taxon>
        <taxon>Metazoa</taxon>
        <taxon>Chordata</taxon>
        <taxon>Craniata</taxon>
        <taxon>Vertebrata</taxon>
        <taxon>Euteleostomi</taxon>
        <taxon>Mammalia</taxon>
        <taxon>Eutheria</taxon>
        <taxon>Laurasiatheria</taxon>
        <taxon>Artiodactyla</taxon>
        <taxon>Ruminantia</taxon>
        <taxon>Pecora</taxon>
        <taxon>Bovidae</taxon>
        <taxon>Caprinae</taxon>
        <taxon>Ovis</taxon>
    </lineage>
</organism>